<name>A0A6A6BUS6_9PEZI</name>
<organism evidence="3 4">
    <name type="scientific">Aplosporella prunicola CBS 121167</name>
    <dbReference type="NCBI Taxonomy" id="1176127"/>
    <lineage>
        <taxon>Eukaryota</taxon>
        <taxon>Fungi</taxon>
        <taxon>Dikarya</taxon>
        <taxon>Ascomycota</taxon>
        <taxon>Pezizomycotina</taxon>
        <taxon>Dothideomycetes</taxon>
        <taxon>Dothideomycetes incertae sedis</taxon>
        <taxon>Botryosphaeriales</taxon>
        <taxon>Aplosporellaceae</taxon>
        <taxon>Aplosporella</taxon>
    </lineage>
</organism>
<evidence type="ECO:0000256" key="2">
    <source>
        <dbReference type="SAM" id="MobiDB-lite"/>
    </source>
</evidence>
<dbReference type="AlphaFoldDB" id="A0A6A6BUS6"/>
<feature type="compositionally biased region" description="Basic and acidic residues" evidence="2">
    <location>
        <begin position="121"/>
        <end position="130"/>
    </location>
</feature>
<feature type="compositionally biased region" description="Basic and acidic residues" evidence="2">
    <location>
        <begin position="581"/>
        <end position="594"/>
    </location>
</feature>
<feature type="compositionally biased region" description="Polar residues" evidence="2">
    <location>
        <begin position="703"/>
        <end position="726"/>
    </location>
</feature>
<feature type="region of interest" description="Disordered" evidence="2">
    <location>
        <begin position="380"/>
        <end position="829"/>
    </location>
</feature>
<evidence type="ECO:0000313" key="4">
    <source>
        <dbReference type="Proteomes" id="UP000799438"/>
    </source>
</evidence>
<dbReference type="OrthoDB" id="5396360at2759"/>
<feature type="compositionally biased region" description="Low complexity" evidence="2">
    <location>
        <begin position="194"/>
        <end position="204"/>
    </location>
</feature>
<feature type="compositionally biased region" description="Polar residues" evidence="2">
    <location>
        <begin position="531"/>
        <end position="547"/>
    </location>
</feature>
<reference evidence="3" key="1">
    <citation type="journal article" date="2020" name="Stud. Mycol.">
        <title>101 Dothideomycetes genomes: a test case for predicting lifestyles and emergence of pathogens.</title>
        <authorList>
            <person name="Haridas S."/>
            <person name="Albert R."/>
            <person name="Binder M."/>
            <person name="Bloem J."/>
            <person name="Labutti K."/>
            <person name="Salamov A."/>
            <person name="Andreopoulos B."/>
            <person name="Baker S."/>
            <person name="Barry K."/>
            <person name="Bills G."/>
            <person name="Bluhm B."/>
            <person name="Cannon C."/>
            <person name="Castanera R."/>
            <person name="Culley D."/>
            <person name="Daum C."/>
            <person name="Ezra D."/>
            <person name="Gonzalez J."/>
            <person name="Henrissat B."/>
            <person name="Kuo A."/>
            <person name="Liang C."/>
            <person name="Lipzen A."/>
            <person name="Lutzoni F."/>
            <person name="Magnuson J."/>
            <person name="Mondo S."/>
            <person name="Nolan M."/>
            <person name="Ohm R."/>
            <person name="Pangilinan J."/>
            <person name="Park H.-J."/>
            <person name="Ramirez L."/>
            <person name="Alfaro M."/>
            <person name="Sun H."/>
            <person name="Tritt A."/>
            <person name="Yoshinaga Y."/>
            <person name="Zwiers L.-H."/>
            <person name="Turgeon B."/>
            <person name="Goodwin S."/>
            <person name="Spatafora J."/>
            <person name="Crous P."/>
            <person name="Grigoriev I."/>
        </authorList>
    </citation>
    <scope>NUCLEOTIDE SEQUENCE</scope>
    <source>
        <strain evidence="3">CBS 121167</strain>
    </source>
</reference>
<feature type="coiled-coil region" evidence="1">
    <location>
        <begin position="313"/>
        <end position="340"/>
    </location>
</feature>
<dbReference type="RefSeq" id="XP_033402266.1">
    <property type="nucleotide sequence ID" value="XM_033541664.1"/>
</dbReference>
<feature type="compositionally biased region" description="Polar residues" evidence="2">
    <location>
        <begin position="387"/>
        <end position="401"/>
    </location>
</feature>
<gene>
    <name evidence="3" type="ORF">K452DRAFT_294121</name>
</gene>
<accession>A0A6A6BUS6</accession>
<proteinExistence type="predicted"/>
<evidence type="ECO:0000313" key="3">
    <source>
        <dbReference type="EMBL" id="KAF2146557.1"/>
    </source>
</evidence>
<feature type="compositionally biased region" description="Basic residues" evidence="2">
    <location>
        <begin position="564"/>
        <end position="576"/>
    </location>
</feature>
<sequence>MEHKRSRISARCKRCQAVVGRFDNLWLRITGSYYLPAARDAYHTPGLHVQGREKAASIGTALDGTLIRPLACLECADYLGFLCTKAPESKASFSRREFFKLPRMELRCDATNRLVQPVVDNDHRDMDSHPHHLHHQHPSPALASAPAHASAPASIAPSSSHQSPVPAHAQALYQKQPYPPIQSAKRPSPPPPSARSSPYSIPAATPSVNGYAHSNGVQHSSREHEVAMDAINRLQTQVQYNTAGLHTQRRDFEAVKDSVSRLSEDFHNVLESLRRELQARPIAAVPAAAPAPPAGSHLDDATLEVFASNLSTIATKANEIDALKMQLEIVKRRIKIMEDNGASAASAAAPSANIAPAPAPGLVPFAPSHEQAQAIHTVHQMHPAQLQHPSQPVQQYHSHTTPPIPRLGTPGRVDVRADARPPIQPLPSYHHTTSQEMAHAHETSTAPQASQPGQASGWVSVNPSVKRGHPNSIESSGEGRQEALGSPKRPKLAPLEPRVGQENATPIPYDRMQTEDGSFAVQQPVEAHYEQPSSTPSTFIQYSQSNDAAMEAYRAPASADKPKRGGRGGGRGRGRRSMPADGRELGTPEWDKPDWNGTRLSPEGYYSVTATQDSAKDHRGSTIVRRGSGGGPIAMRPIELARPGTSGGDPYAHTKKTRTKPVRNADGVLIRKDGRPDMRSQSSAANLRKVHARKEHERALEQRANTPTSGMASESMAHTSQGSQGSATPDPEAPPPTTQERHEQIMKQIFPRGVEESNRRNFHEQYFPPNSSPGTVPRVKPEMNTPSDRGDTSSEGSQAEIANGRSPTAELQRGDAMEVEQTSATAVAH</sequence>
<feature type="compositionally biased region" description="Polar residues" evidence="2">
    <location>
        <begin position="443"/>
        <end position="463"/>
    </location>
</feature>
<dbReference type="Proteomes" id="UP000799438">
    <property type="component" value="Unassembled WGS sequence"/>
</dbReference>
<dbReference type="GeneID" id="54299161"/>
<feature type="region of interest" description="Disordered" evidence="2">
    <location>
        <begin position="121"/>
        <end position="222"/>
    </location>
</feature>
<feature type="compositionally biased region" description="Low complexity" evidence="2">
    <location>
        <begin position="138"/>
        <end position="164"/>
    </location>
</feature>
<evidence type="ECO:0000256" key="1">
    <source>
        <dbReference type="SAM" id="Coils"/>
    </source>
</evidence>
<evidence type="ECO:0008006" key="5">
    <source>
        <dbReference type="Google" id="ProtNLM"/>
    </source>
</evidence>
<feature type="compositionally biased region" description="Basic and acidic residues" evidence="2">
    <location>
        <begin position="669"/>
        <end position="678"/>
    </location>
</feature>
<keyword evidence="4" id="KW-1185">Reference proteome</keyword>
<dbReference type="EMBL" id="ML995475">
    <property type="protein sequence ID" value="KAF2146557.1"/>
    <property type="molecule type" value="Genomic_DNA"/>
</dbReference>
<feature type="compositionally biased region" description="Polar residues" evidence="2">
    <location>
        <begin position="820"/>
        <end position="829"/>
    </location>
</feature>
<keyword evidence="1" id="KW-0175">Coiled coil</keyword>
<feature type="compositionally biased region" description="Basic and acidic residues" evidence="2">
    <location>
        <begin position="753"/>
        <end position="763"/>
    </location>
</feature>
<protein>
    <recommendedName>
        <fullName evidence="5">Mis18 domain-containing protein</fullName>
    </recommendedName>
</protein>